<feature type="signal peptide" evidence="1">
    <location>
        <begin position="1"/>
        <end position="23"/>
    </location>
</feature>
<keyword evidence="3" id="KW-1185">Reference proteome</keyword>
<dbReference type="Proteomes" id="UP000050471">
    <property type="component" value="Unassembled WGS sequence"/>
</dbReference>
<name>A0A0P7KLL6_9RHOB</name>
<protein>
    <recommendedName>
        <fullName evidence="4">Alpha/beta hydrolase</fullName>
    </recommendedName>
</protein>
<evidence type="ECO:0000313" key="2">
    <source>
        <dbReference type="EMBL" id="KPN64890.1"/>
    </source>
</evidence>
<dbReference type="SUPFAM" id="SSF52096">
    <property type="entry name" value="ClpP/crotonase"/>
    <property type="match status" value="1"/>
</dbReference>
<dbReference type="PROSITE" id="PS51257">
    <property type="entry name" value="PROKAR_LIPOPROTEIN"/>
    <property type="match status" value="1"/>
</dbReference>
<reference evidence="2 3" key="1">
    <citation type="submission" date="2015-09" db="EMBL/GenBank/DDBJ databases">
        <title>Draft genome sequence of Aliiroseovarius crassostreae CV919-312TSm, the causative agent of Roseovarius Oyster Disease (formerly Juvenile Oyster Disease).</title>
        <authorList>
            <person name="Kessner L."/>
            <person name="Spinard E."/>
            <person name="Nelson D."/>
        </authorList>
    </citation>
    <scope>NUCLEOTIDE SEQUENCE [LARGE SCALE GENOMIC DNA]</scope>
    <source>
        <strain evidence="2 3">CV919-312</strain>
    </source>
</reference>
<dbReference type="RefSeq" id="WP_055187369.1">
    <property type="nucleotide sequence ID" value="NZ_FPBS01000021.1"/>
</dbReference>
<organism evidence="2 3">
    <name type="scientific">Aliiroseovarius crassostreae</name>
    <dbReference type="NCBI Taxonomy" id="154981"/>
    <lineage>
        <taxon>Bacteria</taxon>
        <taxon>Pseudomonadati</taxon>
        <taxon>Pseudomonadota</taxon>
        <taxon>Alphaproteobacteria</taxon>
        <taxon>Rhodobacterales</taxon>
        <taxon>Paracoccaceae</taxon>
        <taxon>Aliiroseovarius</taxon>
    </lineage>
</organism>
<evidence type="ECO:0008006" key="4">
    <source>
        <dbReference type="Google" id="ProtNLM"/>
    </source>
</evidence>
<keyword evidence="1" id="KW-0732">Signal</keyword>
<evidence type="ECO:0000256" key="1">
    <source>
        <dbReference type="SAM" id="SignalP"/>
    </source>
</evidence>
<gene>
    <name evidence="2" type="ORF">AKJ29_06600</name>
</gene>
<sequence length="191" mass="21701">MKKLLIILSVCILSACEMIAVTALNMVETTEFQVEGTTLLMTGEINSKTLDQFEDIYRQNPQIRTLVELDVPGSLDDDTMIALAYRVRELGLNTHLRATSEIYSGGVDLFLAGIQRSIESGAIIGVHSWSDGRRDAYEYPRDAPEHEQNRRYIEDMLGSDEFYWFTIYAAPANGIHVMTEVEIQRFDLETR</sequence>
<dbReference type="EMBL" id="LKBA01000001">
    <property type="protein sequence ID" value="KPN64890.1"/>
    <property type="molecule type" value="Genomic_DNA"/>
</dbReference>
<dbReference type="InterPro" id="IPR029045">
    <property type="entry name" value="ClpP/crotonase-like_dom_sf"/>
</dbReference>
<dbReference type="AlphaFoldDB" id="A0A0P7KLL6"/>
<accession>A0A0P7KLL6</accession>
<feature type="chain" id="PRO_5006141168" description="Alpha/beta hydrolase" evidence="1">
    <location>
        <begin position="24"/>
        <end position="191"/>
    </location>
</feature>
<evidence type="ECO:0000313" key="3">
    <source>
        <dbReference type="Proteomes" id="UP000050471"/>
    </source>
</evidence>
<comment type="caution">
    <text evidence="2">The sequence shown here is derived from an EMBL/GenBank/DDBJ whole genome shotgun (WGS) entry which is preliminary data.</text>
</comment>
<proteinExistence type="predicted"/>